<proteinExistence type="predicted"/>
<accession>A0ABV6B4Y1</accession>
<organism evidence="1 2">
    <name type="scientific">Deinococcus oregonensis</name>
    <dbReference type="NCBI Taxonomy" id="1805970"/>
    <lineage>
        <taxon>Bacteria</taxon>
        <taxon>Thermotogati</taxon>
        <taxon>Deinococcota</taxon>
        <taxon>Deinococci</taxon>
        <taxon>Deinococcales</taxon>
        <taxon>Deinococcaceae</taxon>
        <taxon>Deinococcus</taxon>
    </lineage>
</organism>
<name>A0ABV6B4Y1_9DEIO</name>
<dbReference type="EMBL" id="JBHLYR010000066">
    <property type="protein sequence ID" value="MFB9994813.1"/>
    <property type="molecule type" value="Genomic_DNA"/>
</dbReference>
<evidence type="ECO:0000313" key="2">
    <source>
        <dbReference type="Proteomes" id="UP001589733"/>
    </source>
</evidence>
<evidence type="ECO:0000313" key="1">
    <source>
        <dbReference type="EMBL" id="MFB9994813.1"/>
    </source>
</evidence>
<keyword evidence="2" id="KW-1185">Reference proteome</keyword>
<dbReference type="RefSeq" id="WP_380016130.1">
    <property type="nucleotide sequence ID" value="NZ_JBHLYR010000066.1"/>
</dbReference>
<comment type="caution">
    <text evidence="1">The sequence shown here is derived from an EMBL/GenBank/DDBJ whole genome shotgun (WGS) entry which is preliminary data.</text>
</comment>
<protein>
    <submittedName>
        <fullName evidence="1">Uncharacterized protein</fullName>
    </submittedName>
</protein>
<reference evidence="1 2" key="1">
    <citation type="submission" date="2024-09" db="EMBL/GenBank/DDBJ databases">
        <authorList>
            <person name="Sun Q."/>
            <person name="Mori K."/>
        </authorList>
    </citation>
    <scope>NUCLEOTIDE SEQUENCE [LARGE SCALE GENOMIC DNA]</scope>
    <source>
        <strain evidence="1 2">JCM 13503</strain>
    </source>
</reference>
<gene>
    <name evidence="1" type="ORF">ACFFLM_22935</name>
</gene>
<sequence>MRARDWQQWLNDLPGDAVGLQQVETELHHQIVLSEAKFRATVWLGSSRAEERLARLELTELNSKLMAIQMRSNVA</sequence>
<dbReference type="Proteomes" id="UP001589733">
    <property type="component" value="Unassembled WGS sequence"/>
</dbReference>